<feature type="domain" description="Heparinase II/III-like C-terminal" evidence="3">
    <location>
        <begin position="299"/>
        <end position="509"/>
    </location>
</feature>
<evidence type="ECO:0000256" key="2">
    <source>
        <dbReference type="SAM" id="MobiDB-lite"/>
    </source>
</evidence>
<dbReference type="GO" id="GO:0030313">
    <property type="term" value="C:cell envelope"/>
    <property type="evidence" value="ECO:0007669"/>
    <property type="project" value="UniProtKB-SubCell"/>
</dbReference>
<feature type="region of interest" description="Disordered" evidence="2">
    <location>
        <begin position="512"/>
        <end position="533"/>
    </location>
</feature>
<feature type="region of interest" description="Disordered" evidence="2">
    <location>
        <begin position="587"/>
        <end position="625"/>
    </location>
</feature>
<dbReference type="Gene3D" id="2.70.98.70">
    <property type="match status" value="1"/>
</dbReference>
<dbReference type="InterPro" id="IPR008929">
    <property type="entry name" value="Chondroitin_lyas"/>
</dbReference>
<evidence type="ECO:0000259" key="3">
    <source>
        <dbReference type="Pfam" id="PF07940"/>
    </source>
</evidence>
<dbReference type="Pfam" id="PF07940">
    <property type="entry name" value="Hepar_II_III_C"/>
    <property type="match status" value="1"/>
</dbReference>
<accession>A0A252A0E0</accession>
<reference evidence="4 5" key="1">
    <citation type="submission" date="2014-06" db="EMBL/GenBank/DDBJ databases">
        <authorList>
            <person name="Ju J."/>
            <person name="Zhang J."/>
        </authorList>
    </citation>
    <scope>NUCLEOTIDE SEQUENCE [LARGE SCALE GENOMIC DNA]</scope>
    <source>
        <strain evidence="4">DmW_045</strain>
    </source>
</reference>
<comment type="caution">
    <text evidence="4">The sequence shown here is derived from an EMBL/GenBank/DDBJ whole genome shotgun (WGS) entry which is preliminary data.</text>
</comment>
<evidence type="ECO:0000313" key="4">
    <source>
        <dbReference type="EMBL" id="OUI80541.1"/>
    </source>
</evidence>
<dbReference type="RefSeq" id="WP_086552660.1">
    <property type="nucleotide sequence ID" value="NZ_JOMO01000031.1"/>
</dbReference>
<feature type="compositionally biased region" description="Polar residues" evidence="2">
    <location>
        <begin position="550"/>
        <end position="561"/>
    </location>
</feature>
<feature type="region of interest" description="Disordered" evidence="2">
    <location>
        <begin position="550"/>
        <end position="573"/>
    </location>
</feature>
<dbReference type="Gene3D" id="1.50.10.100">
    <property type="entry name" value="Chondroitin AC/alginate lyase"/>
    <property type="match status" value="1"/>
</dbReference>
<dbReference type="EMBL" id="JOMO01000031">
    <property type="protein sequence ID" value="OUI80541.1"/>
    <property type="molecule type" value="Genomic_DNA"/>
</dbReference>
<dbReference type="GO" id="GO:0016829">
    <property type="term" value="F:lyase activity"/>
    <property type="evidence" value="ECO:0007669"/>
    <property type="project" value="InterPro"/>
</dbReference>
<proteinExistence type="predicted"/>
<dbReference type="AlphaFoldDB" id="A0A252A0E0"/>
<evidence type="ECO:0000256" key="1">
    <source>
        <dbReference type="ARBA" id="ARBA00004196"/>
    </source>
</evidence>
<evidence type="ECO:0000313" key="5">
    <source>
        <dbReference type="Proteomes" id="UP000194639"/>
    </source>
</evidence>
<organism evidence="4 5">
    <name type="scientific">Acetobacter orientalis</name>
    <dbReference type="NCBI Taxonomy" id="146474"/>
    <lineage>
        <taxon>Bacteria</taxon>
        <taxon>Pseudomonadati</taxon>
        <taxon>Pseudomonadota</taxon>
        <taxon>Alphaproteobacteria</taxon>
        <taxon>Acetobacterales</taxon>
        <taxon>Acetobacteraceae</taxon>
        <taxon>Acetobacter</taxon>
    </lineage>
</organism>
<comment type="subcellular location">
    <subcellularLocation>
        <location evidence="1">Cell envelope</location>
    </subcellularLocation>
</comment>
<dbReference type="Proteomes" id="UP000194639">
    <property type="component" value="Unassembled WGS sequence"/>
</dbReference>
<protein>
    <submittedName>
        <fullName evidence="4">Heparinase</fullName>
    </submittedName>
</protein>
<feature type="compositionally biased region" description="Basic and acidic residues" evidence="2">
    <location>
        <begin position="520"/>
        <end position="529"/>
    </location>
</feature>
<name>A0A252A0E0_9PROT</name>
<gene>
    <name evidence="4" type="ORF">HK12_08305</name>
</gene>
<dbReference type="InterPro" id="IPR012480">
    <property type="entry name" value="Hepar_II_III_C"/>
</dbReference>
<sequence length="710" mass="78558">MSLRRWTREARLTFAMRNPLGGFGRVPTAPAQTLRDPWPGNPAVGERLVRNQAFFEGVAHPLHHGQWDSPSWPQPYREWLQGFGWLRDLRELGAESARVKARSLVATWISIPASERPVSDPAITGARLAAWLSYYDFFAATADDHFRQTLMAALIMEGRSIIALMPEGAEGWRALTALKGLLSVAVAIPDQPDFLSRFLKLIDETINNQFLPDGSHKTRNPENQFQAVREMAEITSILQIAHLPLPSSLMSVCNRATLVLRAMRHNDGGLMIFNGSMAREAPWVAHIISRASRSNVIAASIADSGYMRLASGRTLLLADAGSVAPTGFDSTAHAGMLSFEFSSGKQRIIVNCGSSTQRGWAEALRQAAAHSVLEFKDLSPIDINKAGHVTRRPQVTRHHTTQDGAHWLHMTHDGYAQHGGGTYMRQLYLGPDGQTLRGEETLPGGTRTDFCVRFHLHPDVTIEQTENGFLLYTEEESWLFQSDAHATIEESVYLGGLQRAPTRQIVLTPIVPQPSPITEDTEHTEHDPGEADLTADGTEQAAYLIEEQQLSTTPQDNQQPEHTPEFYSAPSPEAERYATYTQPETYEEADLSHTQQQEEHYTAEPTPMVEEDDYAPIPRDPPPADSVPTLLGGVVHLHYTAERTNPSTTDTLFAEQARAEEAAARQARRVEEARAAAAEEVSSPLPLAQQLANQPMPCPPVRWALSLVSE</sequence>